<dbReference type="STRING" id="4615.A0A199UYV5"/>
<accession>A0A199UYV5</accession>
<dbReference type="AlphaFoldDB" id="A0A199UYV5"/>
<protein>
    <submittedName>
        <fullName evidence="2">F-box protein</fullName>
    </submittedName>
</protein>
<dbReference type="PANTHER" id="PTHR34049">
    <property type="entry name" value="F-BOX PROTEIN SKIP27"/>
    <property type="match status" value="1"/>
</dbReference>
<dbReference type="InterPro" id="IPR045286">
    <property type="entry name" value="FBS1-like"/>
</dbReference>
<feature type="region of interest" description="Disordered" evidence="1">
    <location>
        <begin position="36"/>
        <end position="60"/>
    </location>
</feature>
<feature type="compositionally biased region" description="Acidic residues" evidence="1">
    <location>
        <begin position="96"/>
        <end position="105"/>
    </location>
</feature>
<proteinExistence type="predicted"/>
<evidence type="ECO:0000256" key="1">
    <source>
        <dbReference type="SAM" id="MobiDB-lite"/>
    </source>
</evidence>
<reference evidence="2 3" key="1">
    <citation type="journal article" date="2016" name="DNA Res.">
        <title>The draft genome of MD-2 pineapple using hybrid error correction of long reads.</title>
        <authorList>
            <person name="Redwan R.M."/>
            <person name="Saidin A."/>
            <person name="Kumar S.V."/>
        </authorList>
    </citation>
    <scope>NUCLEOTIDE SEQUENCE [LARGE SCALE GENOMIC DNA]</scope>
    <source>
        <strain evidence="3">cv. MD2</strain>
        <tissue evidence="2">Leaf</tissue>
    </source>
</reference>
<dbReference type="Gramene" id="Aco014408.1.mrna1">
    <property type="protein sequence ID" value="Aco014408.1.mrna1"/>
    <property type="gene ID" value="Aco014408.1.path1"/>
</dbReference>
<comment type="caution">
    <text evidence="2">The sequence shown here is derived from an EMBL/GenBank/DDBJ whole genome shotgun (WGS) entry which is preliminary data.</text>
</comment>
<dbReference type="EMBL" id="LSRQ01004132">
    <property type="protein sequence ID" value="OAY69964.1"/>
    <property type="molecule type" value="Genomic_DNA"/>
</dbReference>
<sequence length="136" mass="15415">MAIPQIRSEEQAATSFKFVQGTRILGRKRVVISSSLDSSSFSSPIPQKRRSCRSRMERPNRLESLPEDILALIARELHFAFSTPLVKRIFERENEERDSDNEEAPDAPKQRRVARSRIDGKSLSSIAVALFTSPDD</sequence>
<dbReference type="Proteomes" id="UP000092600">
    <property type="component" value="Unassembled WGS sequence"/>
</dbReference>
<name>A0A199UYV5_ANACO</name>
<dbReference type="PANTHER" id="PTHR34049:SF1">
    <property type="entry name" value="F-BOX PROTEIN SKIP27"/>
    <property type="match status" value="1"/>
</dbReference>
<feature type="region of interest" description="Disordered" evidence="1">
    <location>
        <begin position="93"/>
        <end position="116"/>
    </location>
</feature>
<evidence type="ECO:0000313" key="3">
    <source>
        <dbReference type="Proteomes" id="UP000092600"/>
    </source>
</evidence>
<organism evidence="2 3">
    <name type="scientific">Ananas comosus</name>
    <name type="common">Pineapple</name>
    <name type="synonym">Ananas ananas</name>
    <dbReference type="NCBI Taxonomy" id="4615"/>
    <lineage>
        <taxon>Eukaryota</taxon>
        <taxon>Viridiplantae</taxon>
        <taxon>Streptophyta</taxon>
        <taxon>Embryophyta</taxon>
        <taxon>Tracheophyta</taxon>
        <taxon>Spermatophyta</taxon>
        <taxon>Magnoliopsida</taxon>
        <taxon>Liliopsida</taxon>
        <taxon>Poales</taxon>
        <taxon>Bromeliaceae</taxon>
        <taxon>Bromelioideae</taxon>
        <taxon>Ananas</taxon>
    </lineage>
</organism>
<evidence type="ECO:0000313" key="2">
    <source>
        <dbReference type="EMBL" id="OAY69964.1"/>
    </source>
</evidence>
<gene>
    <name evidence="2" type="ORF">ACMD2_07703</name>
</gene>